<proteinExistence type="predicted"/>
<organism evidence="1 2">
    <name type="scientific">Loxostege sticticalis</name>
    <name type="common">Beet webworm moth</name>
    <dbReference type="NCBI Taxonomy" id="481309"/>
    <lineage>
        <taxon>Eukaryota</taxon>
        <taxon>Metazoa</taxon>
        <taxon>Ecdysozoa</taxon>
        <taxon>Arthropoda</taxon>
        <taxon>Hexapoda</taxon>
        <taxon>Insecta</taxon>
        <taxon>Pterygota</taxon>
        <taxon>Neoptera</taxon>
        <taxon>Endopterygota</taxon>
        <taxon>Lepidoptera</taxon>
        <taxon>Glossata</taxon>
        <taxon>Ditrysia</taxon>
        <taxon>Pyraloidea</taxon>
        <taxon>Crambidae</taxon>
        <taxon>Pyraustinae</taxon>
        <taxon>Loxostege</taxon>
    </lineage>
</organism>
<protein>
    <submittedName>
        <fullName evidence="1">Uncharacterized protein</fullName>
    </submittedName>
</protein>
<reference evidence="1 2" key="1">
    <citation type="submission" date="2024-06" db="EMBL/GenBank/DDBJ databases">
        <title>A chromosome-level genome assembly of beet webworm, Loxostege sticticalis.</title>
        <authorList>
            <person name="Zhang Y."/>
        </authorList>
    </citation>
    <scope>NUCLEOTIDE SEQUENCE [LARGE SCALE GENOMIC DNA]</scope>
    <source>
        <strain evidence="1">AQ028</strain>
        <tissue evidence="1">Male pupae</tissue>
    </source>
</reference>
<sequence length="183" mass="21256">MSYSKPPLVHIMNLFIAPNLYPPLFPGFLRSNMFFNFFPRAKREENSKKSRKHKVKTEERCAETSSTKVTAKDIMGTDSDADEDKKIGKKDELISYLCRRGPSGISKQFNSDIRGSRFADLKLYMCNEIQNISPMNRWRHAIVTLKTKIDDDNPAYRYLVKFLKEVKKNFKDCPITYVSSPNQ</sequence>
<dbReference type="AlphaFoldDB" id="A0ABD0TH06"/>
<accession>A0ABD0TH06</accession>
<evidence type="ECO:0000313" key="1">
    <source>
        <dbReference type="EMBL" id="KAL0842375.1"/>
    </source>
</evidence>
<gene>
    <name evidence="1" type="ORF">ABMA28_014496</name>
</gene>
<dbReference type="EMBL" id="JBEDNZ010000005">
    <property type="protein sequence ID" value="KAL0842375.1"/>
    <property type="molecule type" value="Genomic_DNA"/>
</dbReference>
<evidence type="ECO:0000313" key="2">
    <source>
        <dbReference type="Proteomes" id="UP001549921"/>
    </source>
</evidence>
<comment type="caution">
    <text evidence="1">The sequence shown here is derived from an EMBL/GenBank/DDBJ whole genome shotgun (WGS) entry which is preliminary data.</text>
</comment>
<name>A0ABD0TH06_LOXSC</name>
<dbReference type="Proteomes" id="UP001549921">
    <property type="component" value="Unassembled WGS sequence"/>
</dbReference>